<dbReference type="SMART" id="SM00339">
    <property type="entry name" value="FH"/>
    <property type="match status" value="1"/>
</dbReference>
<keyword evidence="2" id="KW-0539">Nucleus</keyword>
<dbReference type="InterPro" id="IPR036388">
    <property type="entry name" value="WH-like_DNA-bd_sf"/>
</dbReference>
<feature type="region of interest" description="Disordered" evidence="3">
    <location>
        <begin position="99"/>
        <end position="140"/>
    </location>
</feature>
<dbReference type="PROSITE" id="PS50039">
    <property type="entry name" value="FORK_HEAD_3"/>
    <property type="match status" value="1"/>
</dbReference>
<dbReference type="PANTHER" id="PTHR11829:SF343">
    <property type="entry name" value="FORK-HEAD DOMAIN-CONTAINING PROTEIN"/>
    <property type="match status" value="1"/>
</dbReference>
<evidence type="ECO:0000259" key="4">
    <source>
        <dbReference type="PROSITE" id="PS50039"/>
    </source>
</evidence>
<dbReference type="Gene3D" id="1.10.10.10">
    <property type="entry name" value="Winged helix-like DNA-binding domain superfamily/Winged helix DNA-binding domain"/>
    <property type="match status" value="1"/>
</dbReference>
<dbReference type="Proteomes" id="UP000469890">
    <property type="component" value="Unassembled WGS sequence"/>
</dbReference>
<accession>A0A8H4F5B0</accession>
<evidence type="ECO:0000256" key="2">
    <source>
        <dbReference type="PROSITE-ProRule" id="PRU00089"/>
    </source>
</evidence>
<feature type="compositionally biased region" description="Basic residues" evidence="3">
    <location>
        <begin position="131"/>
        <end position="140"/>
    </location>
</feature>
<evidence type="ECO:0000256" key="3">
    <source>
        <dbReference type="SAM" id="MobiDB-lite"/>
    </source>
</evidence>
<dbReference type="CDD" id="cd00059">
    <property type="entry name" value="FH_FOX"/>
    <property type="match status" value="1"/>
</dbReference>
<sequence>MSIIHLPGMRYIRDGQIEDIEDDEGRKIELLPQHWKPMEQHPQHQAFYQTTADYNEAATFELLRSRSYLESAALSAGLPPPPQQQPHYSFSPQQIYANAPGNYYQQPLPPLPQQPQQQPQPQQQQLDLQKRPIRKRRRPPHSYASLIAQAILTSRDQRLTLREIYEWVQTRYPHLYEANETGWQNTIRHNLSLNRCFRKLPRLSQDNTGKGKGSKGGYWTVDLEQLNNTNFGRQILDSGFLADQTSSHHHHHTPERYTTDADENARMASFLARFNSNKRSMSSLGSMSSSKTSSVRGSTSPHSPATTDMEAPILSSQLQQQYHQKLDMDPLLNPSLMRVNNILN</sequence>
<comment type="caution">
    <text evidence="5">The sequence shown here is derived from an EMBL/GenBank/DDBJ whole genome shotgun (WGS) entry which is preliminary data.</text>
</comment>
<dbReference type="SUPFAM" id="SSF46785">
    <property type="entry name" value="Winged helix' DNA-binding domain"/>
    <property type="match status" value="1"/>
</dbReference>
<evidence type="ECO:0000256" key="1">
    <source>
        <dbReference type="ARBA" id="ARBA00023125"/>
    </source>
</evidence>
<dbReference type="InterPro" id="IPR036390">
    <property type="entry name" value="WH_DNA-bd_sf"/>
</dbReference>
<dbReference type="PROSITE" id="PS00657">
    <property type="entry name" value="FORK_HEAD_1"/>
    <property type="match status" value="1"/>
</dbReference>
<evidence type="ECO:0000313" key="5">
    <source>
        <dbReference type="EMBL" id="KAF1804168.1"/>
    </source>
</evidence>
<feature type="region of interest" description="Disordered" evidence="3">
    <location>
        <begin position="280"/>
        <end position="308"/>
    </location>
</feature>
<dbReference type="GO" id="GO:0000978">
    <property type="term" value="F:RNA polymerase II cis-regulatory region sequence-specific DNA binding"/>
    <property type="evidence" value="ECO:0007669"/>
    <property type="project" value="TreeGrafter"/>
</dbReference>
<dbReference type="PANTHER" id="PTHR11829">
    <property type="entry name" value="FORKHEAD BOX PROTEIN"/>
    <property type="match status" value="1"/>
</dbReference>
<feature type="compositionally biased region" description="Low complexity" evidence="3">
    <location>
        <begin position="114"/>
        <end position="127"/>
    </location>
</feature>
<dbReference type="Pfam" id="PF00250">
    <property type="entry name" value="Forkhead"/>
    <property type="match status" value="1"/>
</dbReference>
<reference evidence="5 6" key="1">
    <citation type="submission" date="2019-09" db="EMBL/GenBank/DDBJ databases">
        <authorList>
            <consortium name="DOE Joint Genome Institute"/>
            <person name="Mondo S.J."/>
            <person name="Navarro-Mendoza M.I."/>
            <person name="Perez-Arques C."/>
            <person name="Panchal S."/>
            <person name="Nicolas F.E."/>
            <person name="Ganguly P."/>
            <person name="Pangilinan J."/>
            <person name="Grigoriev I."/>
            <person name="Heitman J."/>
            <person name="Sanya K."/>
            <person name="Garre V."/>
        </authorList>
    </citation>
    <scope>NUCLEOTIDE SEQUENCE [LARGE SCALE GENOMIC DNA]</scope>
    <source>
        <strain evidence="5 6">MU402</strain>
    </source>
</reference>
<dbReference type="GO" id="GO:0000981">
    <property type="term" value="F:DNA-binding transcription factor activity, RNA polymerase II-specific"/>
    <property type="evidence" value="ECO:0007669"/>
    <property type="project" value="TreeGrafter"/>
</dbReference>
<name>A0A8H4F5B0_MUCCL</name>
<feature type="domain" description="Fork-head" evidence="4">
    <location>
        <begin position="138"/>
        <end position="246"/>
    </location>
</feature>
<dbReference type="InterPro" id="IPR001766">
    <property type="entry name" value="Fork_head_dom"/>
</dbReference>
<dbReference type="EMBL" id="JAAECE010000003">
    <property type="protein sequence ID" value="KAF1804168.1"/>
    <property type="molecule type" value="Genomic_DNA"/>
</dbReference>
<comment type="subcellular location">
    <subcellularLocation>
        <location evidence="2">Nucleus</location>
    </subcellularLocation>
</comment>
<dbReference type="InterPro" id="IPR018122">
    <property type="entry name" value="TF_fork_head_CS_1"/>
</dbReference>
<feature type="DNA-binding region" description="Fork-head" evidence="2">
    <location>
        <begin position="138"/>
        <end position="246"/>
    </location>
</feature>
<keyword evidence="1 2" id="KW-0238">DNA-binding</keyword>
<gene>
    <name evidence="5" type="ORF">FB192DRAFT_1435389</name>
</gene>
<evidence type="ECO:0000313" key="6">
    <source>
        <dbReference type="Proteomes" id="UP000469890"/>
    </source>
</evidence>
<protein>
    <submittedName>
        <fullName evidence="5">Fork head domain-containing protein</fullName>
    </submittedName>
</protein>
<dbReference type="PRINTS" id="PR00053">
    <property type="entry name" value="FORKHEAD"/>
</dbReference>
<feature type="compositionally biased region" description="Low complexity" evidence="3">
    <location>
        <begin position="280"/>
        <end position="300"/>
    </location>
</feature>
<proteinExistence type="predicted"/>
<dbReference type="InterPro" id="IPR050211">
    <property type="entry name" value="FOX_domain-containing"/>
</dbReference>
<dbReference type="AlphaFoldDB" id="A0A8H4F5B0"/>
<organism evidence="5 6">
    <name type="scientific">Mucor circinelloides f. lusitanicus</name>
    <name type="common">Mucor racemosus var. lusitanicus</name>
    <dbReference type="NCBI Taxonomy" id="29924"/>
    <lineage>
        <taxon>Eukaryota</taxon>
        <taxon>Fungi</taxon>
        <taxon>Fungi incertae sedis</taxon>
        <taxon>Mucoromycota</taxon>
        <taxon>Mucoromycotina</taxon>
        <taxon>Mucoromycetes</taxon>
        <taxon>Mucorales</taxon>
        <taxon>Mucorineae</taxon>
        <taxon>Mucoraceae</taxon>
        <taxon>Mucor</taxon>
    </lineage>
</organism>
<dbReference type="GO" id="GO:0005634">
    <property type="term" value="C:nucleus"/>
    <property type="evidence" value="ECO:0007669"/>
    <property type="project" value="UniProtKB-SubCell"/>
</dbReference>